<accession>A0A7W8AJJ4</accession>
<protein>
    <submittedName>
        <fullName evidence="3">Serine kinase of HPr protein (Carbohydrate metabolism regulator)</fullName>
    </submittedName>
</protein>
<dbReference type="AlphaFoldDB" id="A0A7W8AJJ4"/>
<keyword evidence="1" id="KW-0472">Membrane</keyword>
<evidence type="ECO:0000256" key="1">
    <source>
        <dbReference type="SAM" id="Phobius"/>
    </source>
</evidence>
<gene>
    <name evidence="3" type="ORF">HNQ68_000943</name>
</gene>
<feature type="domain" description="HPr kinase/phosphorylase C-terminal" evidence="2">
    <location>
        <begin position="6"/>
        <end position="130"/>
    </location>
</feature>
<feature type="transmembrane region" description="Helical" evidence="1">
    <location>
        <begin position="6"/>
        <end position="26"/>
    </location>
</feature>
<dbReference type="InterPro" id="IPR027417">
    <property type="entry name" value="P-loop_NTPase"/>
</dbReference>
<dbReference type="Proteomes" id="UP000531231">
    <property type="component" value="Unassembled WGS sequence"/>
</dbReference>
<dbReference type="SUPFAM" id="SSF53795">
    <property type="entry name" value="PEP carboxykinase-like"/>
    <property type="match status" value="1"/>
</dbReference>
<name>A0A7W8AJJ4_9HYPH</name>
<keyword evidence="4" id="KW-1185">Reference proteome</keyword>
<evidence type="ECO:0000313" key="3">
    <source>
        <dbReference type="EMBL" id="MBB5090431.1"/>
    </source>
</evidence>
<dbReference type="CDD" id="cd01918">
    <property type="entry name" value="HprK_C"/>
    <property type="match status" value="1"/>
</dbReference>
<keyword evidence="1" id="KW-1133">Transmembrane helix</keyword>
<sequence>MSNSESFVFHATSLVLGSFGILICGASGSGKSSLALTLIERAQQTGRVGTLISDDQTTISTEEGKLIASTPSAIAGAVEIRGAGLFEVPYQPQAEINLLVELVSADKAPRYPADEERELAGIMVPVLVLPELAGDCDSLQCARAIEATLFMKRWGSRETA</sequence>
<comment type="caution">
    <text evidence="3">The sequence shown here is derived from an EMBL/GenBank/DDBJ whole genome shotgun (WGS) entry which is preliminary data.</text>
</comment>
<dbReference type="GO" id="GO:0000155">
    <property type="term" value="F:phosphorelay sensor kinase activity"/>
    <property type="evidence" value="ECO:0007669"/>
    <property type="project" value="InterPro"/>
</dbReference>
<keyword evidence="3" id="KW-0418">Kinase</keyword>
<evidence type="ECO:0000259" key="2">
    <source>
        <dbReference type="Pfam" id="PF07475"/>
    </source>
</evidence>
<keyword evidence="3" id="KW-0808">Transferase</keyword>
<dbReference type="Gene3D" id="3.40.50.300">
    <property type="entry name" value="P-loop containing nucleotide triphosphate hydrolases"/>
    <property type="match status" value="1"/>
</dbReference>
<reference evidence="3 4" key="1">
    <citation type="submission" date="2020-08" db="EMBL/GenBank/DDBJ databases">
        <title>Genomic Encyclopedia of Type Strains, Phase IV (KMG-IV): sequencing the most valuable type-strain genomes for metagenomic binning, comparative biology and taxonomic classification.</title>
        <authorList>
            <person name="Goeker M."/>
        </authorList>
    </citation>
    <scope>NUCLEOTIDE SEQUENCE [LARGE SCALE GENOMIC DNA]</scope>
    <source>
        <strain evidence="3 4">DSM 25620</strain>
    </source>
</reference>
<dbReference type="EMBL" id="JACHIL010000001">
    <property type="protein sequence ID" value="MBB5090431.1"/>
    <property type="molecule type" value="Genomic_DNA"/>
</dbReference>
<dbReference type="InterPro" id="IPR011104">
    <property type="entry name" value="Hpr_kin/Pase_C"/>
</dbReference>
<dbReference type="GO" id="GO:0006109">
    <property type="term" value="P:regulation of carbohydrate metabolic process"/>
    <property type="evidence" value="ECO:0007669"/>
    <property type="project" value="InterPro"/>
</dbReference>
<dbReference type="GO" id="GO:0005524">
    <property type="term" value="F:ATP binding"/>
    <property type="evidence" value="ECO:0007669"/>
    <property type="project" value="InterPro"/>
</dbReference>
<proteinExistence type="predicted"/>
<dbReference type="RefSeq" id="WP_151158832.1">
    <property type="nucleotide sequence ID" value="NZ_JACHIL010000001.1"/>
</dbReference>
<evidence type="ECO:0000313" key="4">
    <source>
        <dbReference type="Proteomes" id="UP000531231"/>
    </source>
</evidence>
<organism evidence="3 4">
    <name type="scientific">Pseudochrobactrum saccharolyticum</name>
    <dbReference type="NCBI Taxonomy" id="354352"/>
    <lineage>
        <taxon>Bacteria</taxon>
        <taxon>Pseudomonadati</taxon>
        <taxon>Pseudomonadota</taxon>
        <taxon>Alphaproteobacteria</taxon>
        <taxon>Hyphomicrobiales</taxon>
        <taxon>Brucellaceae</taxon>
        <taxon>Pseudochrobactrum</taxon>
    </lineage>
</organism>
<keyword evidence="1" id="KW-0812">Transmembrane</keyword>
<dbReference type="Pfam" id="PF07475">
    <property type="entry name" value="Hpr_kinase_C"/>
    <property type="match status" value="1"/>
</dbReference>